<organism evidence="1 2">
    <name type="scientific">Mytilus edulis</name>
    <name type="common">Blue mussel</name>
    <dbReference type="NCBI Taxonomy" id="6550"/>
    <lineage>
        <taxon>Eukaryota</taxon>
        <taxon>Metazoa</taxon>
        <taxon>Spiralia</taxon>
        <taxon>Lophotrochozoa</taxon>
        <taxon>Mollusca</taxon>
        <taxon>Bivalvia</taxon>
        <taxon>Autobranchia</taxon>
        <taxon>Pteriomorphia</taxon>
        <taxon>Mytilida</taxon>
        <taxon>Mytiloidea</taxon>
        <taxon>Mytilidae</taxon>
        <taxon>Mytilinae</taxon>
        <taxon>Mytilus</taxon>
    </lineage>
</organism>
<sequence length="309" mass="34535">MRSQDNSLSYHVWNHNLNDLPVRVDVQVKPQTGTDTDYVFPGIAAAQRDDSMALPYGGIVYKYNKNSVMLYAPNKHLGKPSGHAIYTGERSPRVVQHNFGVQPAYVVLQIKFGSTDDVADGIGYMMAIESSFNGDKWGGVPYAYNDKDIRVWTRFRGGTLFTIPEGWGKTQEKHKSGQYRIFAWKSLGAKSHNVHKLKLPSSSTNELRFSTPINKNNDIVQVMVKELTGSSGHNQNAGYLFKATGAVQNTQNSSYGGVVYSYSNQSSRVWYPPVHAHGKQYLDVYRHSVWTSIINSNIGRVGNNNFCSL</sequence>
<name>A0A8S3QUL6_MYTED</name>
<reference evidence="1" key="1">
    <citation type="submission" date="2021-03" db="EMBL/GenBank/DDBJ databases">
        <authorList>
            <person name="Bekaert M."/>
        </authorList>
    </citation>
    <scope>NUCLEOTIDE SEQUENCE</scope>
</reference>
<dbReference type="OrthoDB" id="6153985at2759"/>
<evidence type="ECO:0000313" key="2">
    <source>
        <dbReference type="Proteomes" id="UP000683360"/>
    </source>
</evidence>
<evidence type="ECO:0000313" key="1">
    <source>
        <dbReference type="EMBL" id="CAG2199517.1"/>
    </source>
</evidence>
<dbReference type="AlphaFoldDB" id="A0A8S3QUL6"/>
<protein>
    <submittedName>
        <fullName evidence="1">Uncharacterized protein</fullName>
    </submittedName>
</protein>
<dbReference type="EMBL" id="CAJPWZ010000722">
    <property type="protein sequence ID" value="CAG2199517.1"/>
    <property type="molecule type" value="Genomic_DNA"/>
</dbReference>
<proteinExistence type="predicted"/>
<gene>
    <name evidence="1" type="ORF">MEDL_14401</name>
</gene>
<accession>A0A8S3QUL6</accession>
<dbReference type="Proteomes" id="UP000683360">
    <property type="component" value="Unassembled WGS sequence"/>
</dbReference>
<comment type="caution">
    <text evidence="1">The sequence shown here is derived from an EMBL/GenBank/DDBJ whole genome shotgun (WGS) entry which is preliminary data.</text>
</comment>
<keyword evidence="2" id="KW-1185">Reference proteome</keyword>